<dbReference type="eggNOG" id="KOG2490">
    <property type="taxonomic scope" value="Eukaryota"/>
</dbReference>
<comment type="subcellular location">
    <subcellularLocation>
        <location evidence="1">Membrane</location>
        <topology evidence="1">Multi-pass membrane protein</topology>
    </subcellularLocation>
</comment>
<evidence type="ECO:0000256" key="5">
    <source>
        <dbReference type="ARBA" id="ARBA00023136"/>
    </source>
</evidence>
<dbReference type="Proteomes" id="UP000054350">
    <property type="component" value="Unassembled WGS sequence"/>
</dbReference>
<feature type="compositionally biased region" description="Low complexity" evidence="6">
    <location>
        <begin position="454"/>
        <end position="464"/>
    </location>
</feature>
<dbReference type="PANTHER" id="PTHR13317:SF4">
    <property type="entry name" value="TRANSMEMBRANE ANTERIOR POSTERIOR TRANSFORMATION PROTEIN 1 HOMOLOG"/>
    <property type="match status" value="1"/>
</dbReference>
<proteinExistence type="inferred from homology"/>
<name>A0A0L0S3Z8_ALLM3</name>
<dbReference type="GO" id="GO:0005789">
    <property type="term" value="C:endoplasmic reticulum membrane"/>
    <property type="evidence" value="ECO:0007669"/>
    <property type="project" value="TreeGrafter"/>
</dbReference>
<evidence type="ECO:0000256" key="6">
    <source>
        <dbReference type="SAM" id="MobiDB-lite"/>
    </source>
</evidence>
<dbReference type="STRING" id="578462.A0A0L0S3Z8"/>
<keyword evidence="5 7" id="KW-0472">Membrane</keyword>
<keyword evidence="9" id="KW-1185">Reference proteome</keyword>
<comment type="similarity">
    <text evidence="2">Belongs to the TAPT1 family.</text>
</comment>
<evidence type="ECO:0000256" key="4">
    <source>
        <dbReference type="ARBA" id="ARBA00022989"/>
    </source>
</evidence>
<feature type="compositionally biased region" description="Polar residues" evidence="6">
    <location>
        <begin position="410"/>
        <end position="421"/>
    </location>
</feature>
<protein>
    <submittedName>
        <fullName evidence="8">Uncharacterized protein</fullName>
    </submittedName>
</protein>
<evidence type="ECO:0000313" key="8">
    <source>
        <dbReference type="EMBL" id="KNE57277.1"/>
    </source>
</evidence>
<dbReference type="VEuPathDB" id="FungiDB:AMAG_03009"/>
<accession>A0A0L0S3Z8</accession>
<dbReference type="AlphaFoldDB" id="A0A0L0S3Z8"/>
<organism evidence="8 9">
    <name type="scientific">Allomyces macrogynus (strain ATCC 38327)</name>
    <name type="common">Allomyces javanicus var. macrogynus</name>
    <dbReference type="NCBI Taxonomy" id="578462"/>
    <lineage>
        <taxon>Eukaryota</taxon>
        <taxon>Fungi</taxon>
        <taxon>Fungi incertae sedis</taxon>
        <taxon>Blastocladiomycota</taxon>
        <taxon>Blastocladiomycetes</taxon>
        <taxon>Blastocladiales</taxon>
        <taxon>Blastocladiaceae</taxon>
        <taxon>Allomyces</taxon>
    </lineage>
</organism>
<gene>
    <name evidence="8" type="ORF">AMAG_03009</name>
</gene>
<feature type="compositionally biased region" description="Polar residues" evidence="6">
    <location>
        <begin position="358"/>
        <end position="370"/>
    </location>
</feature>
<dbReference type="PANTHER" id="PTHR13317">
    <property type="entry name" value="TRANSMEMBRANE ANTERIOR POSTERIOR TRANSFORMATION PROTEIN 1 HOMOLOG"/>
    <property type="match status" value="1"/>
</dbReference>
<feature type="region of interest" description="Disordered" evidence="6">
    <location>
        <begin position="655"/>
        <end position="684"/>
    </location>
</feature>
<sequence>MDVYRFVILVSAVTILLRIDPSHTYHFIRGQSMIKLYVIFNLLEVCDRLCCSFGMDILDSLFARVSPAPMGSMAKPNRLPLILHVVVAVGYVVLHAVITLNVTINSHNNALVSLIISNQFIEVKSTVFKRFEVEPLFQITCSDMVERMNLGVLLTLNVVRNYLELANNTDVTGSWVVTVPVLWWTGGGAWLWQSAANLTTAASDWLDATDFARLARHVLDYLTASTWGEITLPFTDQLWPATQVVSDWVGTAPTTVEWHWQTWSWMAPAWVGLVWTVIQPALLMASSEVAVDWIKHAFISKFNNHKVAEVYHRYRYVLCLELSDSIAVAPTPAQAESVGDPRAATPDEDAPSAVTAIPSTLVTSSSQELLRSSPAPSRDTPTPMPFTHGADSPTPAPTPVPWRSLHDRTTSSQTPLDQSQPEPAAVIVPRNSPEQHELAPSATVPGDDAAYGKTAAPALTAPPDDGARSTTKSKLAATASRRRSSSPSIAPSARRRSRSRSSAPTPTPARRHTSKPPAAHVHTESDDHDARPQSTRPPVSTATAPVLAFQQDLVPLVSRRIGFAALALAALTCRMVADIVAAADAVWYLPPLFAFTVPAWHWEYQDPLVAAVVEAVEQWTVPVVVVAVVYVLLLSFKIVVGMTLLDQCLAQVTSRPSDVDGESDAAKSPNATAPGKEKGTGARSVSLNERLARLDRYELIRGRIP</sequence>
<dbReference type="OrthoDB" id="29023at2759"/>
<dbReference type="InterPro" id="IPR008010">
    <property type="entry name" value="Tatp1"/>
</dbReference>
<dbReference type="EMBL" id="GG745331">
    <property type="protein sequence ID" value="KNE57277.1"/>
    <property type="molecule type" value="Genomic_DNA"/>
</dbReference>
<feature type="compositionally biased region" description="Basic and acidic residues" evidence="6">
    <location>
        <begin position="521"/>
        <end position="531"/>
    </location>
</feature>
<evidence type="ECO:0000256" key="2">
    <source>
        <dbReference type="ARBA" id="ARBA00008803"/>
    </source>
</evidence>
<reference evidence="9" key="2">
    <citation type="submission" date="2009-11" db="EMBL/GenBank/DDBJ databases">
        <title>The Genome Sequence of Allomyces macrogynus strain ATCC 38327.</title>
        <authorList>
            <consortium name="The Broad Institute Genome Sequencing Platform"/>
            <person name="Russ C."/>
            <person name="Cuomo C."/>
            <person name="Shea T."/>
            <person name="Young S.K."/>
            <person name="Zeng Q."/>
            <person name="Koehrsen M."/>
            <person name="Haas B."/>
            <person name="Borodovsky M."/>
            <person name="Guigo R."/>
            <person name="Alvarado L."/>
            <person name="Berlin A."/>
            <person name="Borenstein D."/>
            <person name="Chen Z."/>
            <person name="Engels R."/>
            <person name="Freedman E."/>
            <person name="Gellesch M."/>
            <person name="Goldberg J."/>
            <person name="Griggs A."/>
            <person name="Gujja S."/>
            <person name="Heiman D."/>
            <person name="Hepburn T."/>
            <person name="Howarth C."/>
            <person name="Jen D."/>
            <person name="Larson L."/>
            <person name="Lewis B."/>
            <person name="Mehta T."/>
            <person name="Park D."/>
            <person name="Pearson M."/>
            <person name="Roberts A."/>
            <person name="Saif S."/>
            <person name="Shenoy N."/>
            <person name="Sisk P."/>
            <person name="Stolte C."/>
            <person name="Sykes S."/>
            <person name="Walk T."/>
            <person name="White J."/>
            <person name="Yandava C."/>
            <person name="Burger G."/>
            <person name="Gray M.W."/>
            <person name="Holland P.W.H."/>
            <person name="King N."/>
            <person name="Lang F.B.F."/>
            <person name="Roger A.J."/>
            <person name="Ruiz-Trillo I."/>
            <person name="Lander E."/>
            <person name="Nusbaum C."/>
        </authorList>
    </citation>
    <scope>NUCLEOTIDE SEQUENCE [LARGE SCALE GENOMIC DNA]</scope>
    <source>
        <strain evidence="9">ATCC 38327</strain>
    </source>
</reference>
<dbReference type="Pfam" id="PF05346">
    <property type="entry name" value="DUF747"/>
    <property type="match status" value="2"/>
</dbReference>
<feature type="transmembrane region" description="Helical" evidence="7">
    <location>
        <begin position="79"/>
        <end position="98"/>
    </location>
</feature>
<evidence type="ECO:0000313" key="9">
    <source>
        <dbReference type="Proteomes" id="UP000054350"/>
    </source>
</evidence>
<feature type="region of interest" description="Disordered" evidence="6">
    <location>
        <begin position="333"/>
        <end position="352"/>
    </location>
</feature>
<evidence type="ECO:0000256" key="1">
    <source>
        <dbReference type="ARBA" id="ARBA00004141"/>
    </source>
</evidence>
<feature type="compositionally biased region" description="Polar residues" evidence="6">
    <location>
        <begin position="532"/>
        <end position="541"/>
    </location>
</feature>
<feature type="transmembrane region" description="Helical" evidence="7">
    <location>
        <begin position="619"/>
        <end position="645"/>
    </location>
</feature>
<evidence type="ECO:0000256" key="3">
    <source>
        <dbReference type="ARBA" id="ARBA00022692"/>
    </source>
</evidence>
<evidence type="ECO:0000256" key="7">
    <source>
        <dbReference type="SAM" id="Phobius"/>
    </source>
</evidence>
<reference evidence="8 9" key="1">
    <citation type="submission" date="2009-11" db="EMBL/GenBank/DDBJ databases">
        <title>Annotation of Allomyces macrogynus ATCC 38327.</title>
        <authorList>
            <consortium name="The Broad Institute Genome Sequencing Platform"/>
            <person name="Russ C."/>
            <person name="Cuomo C."/>
            <person name="Burger G."/>
            <person name="Gray M.W."/>
            <person name="Holland P.W.H."/>
            <person name="King N."/>
            <person name="Lang F.B.F."/>
            <person name="Roger A.J."/>
            <person name="Ruiz-Trillo I."/>
            <person name="Young S.K."/>
            <person name="Zeng Q."/>
            <person name="Gargeya S."/>
            <person name="Fitzgerald M."/>
            <person name="Haas B."/>
            <person name="Abouelleil A."/>
            <person name="Alvarado L."/>
            <person name="Arachchi H.M."/>
            <person name="Berlin A."/>
            <person name="Chapman S.B."/>
            <person name="Gearin G."/>
            <person name="Goldberg J."/>
            <person name="Griggs A."/>
            <person name="Gujja S."/>
            <person name="Hansen M."/>
            <person name="Heiman D."/>
            <person name="Howarth C."/>
            <person name="Larimer J."/>
            <person name="Lui A."/>
            <person name="MacDonald P.J.P."/>
            <person name="McCowen C."/>
            <person name="Montmayeur A."/>
            <person name="Murphy C."/>
            <person name="Neiman D."/>
            <person name="Pearson M."/>
            <person name="Priest M."/>
            <person name="Roberts A."/>
            <person name="Saif S."/>
            <person name="Shea T."/>
            <person name="Sisk P."/>
            <person name="Stolte C."/>
            <person name="Sykes S."/>
            <person name="Wortman J."/>
            <person name="Nusbaum C."/>
            <person name="Birren B."/>
        </authorList>
    </citation>
    <scope>NUCLEOTIDE SEQUENCE [LARGE SCALE GENOMIC DNA]</scope>
    <source>
        <strain evidence="8 9">ATCC 38327</strain>
    </source>
</reference>
<feature type="region of interest" description="Disordered" evidence="6">
    <location>
        <begin position="358"/>
        <end position="541"/>
    </location>
</feature>
<keyword evidence="4 7" id="KW-1133">Transmembrane helix</keyword>
<keyword evidence="3 7" id="KW-0812">Transmembrane</keyword>